<name>D1LVS1_BPPRM</name>
<dbReference type="EMBL" id="GU071092">
    <property type="protein sequence ID" value="ACY75980.1"/>
    <property type="molecule type" value="Genomic_DNA"/>
</dbReference>
<sequence>MSSYPTTEVKVNGRVWKVTRLRTAHGAKTNKWVNQIKGGSSRVRCASNNGVTSNTKATALMDVR</sequence>
<dbReference type="Proteomes" id="UP000013923">
    <property type="component" value="Genome"/>
</dbReference>
<evidence type="ECO:0000313" key="1">
    <source>
        <dbReference type="EMBL" id="ACY75980.1"/>
    </source>
</evidence>
<reference evidence="1 2" key="1">
    <citation type="submission" date="2009-10" db="EMBL/GenBank/DDBJ databases">
        <title>The Genome Sequence of Prochlorococcus phage P-SSM2.</title>
        <authorList>
            <consortium name="The Broad Institute Genome Sequencing Platform"/>
            <person name="Henn M.R."/>
            <person name="Sullivan M.S."/>
            <person name="Osburne M.S."/>
            <person name="Levin J."/>
            <person name="Malboeuf C."/>
            <person name="Casali M."/>
            <person name="Russ C."/>
            <person name="Lennon N."/>
            <person name="Chapman S.B."/>
            <person name="Erlich R."/>
            <person name="Young S.K."/>
            <person name="Koehrsen M."/>
            <person name="Yandava C."/>
            <person name="Zeng Q."/>
            <person name="Alvarado L."/>
            <person name="Anderson S."/>
            <person name="Berlin A."/>
            <person name="Borenstein D."/>
            <person name="Chen Z."/>
            <person name="Engels R."/>
            <person name="Freedman E."/>
            <person name="Gellesch M."/>
            <person name="Goldberg J."/>
            <person name="Green L."/>
            <person name="Griggs A."/>
            <person name="Gujja S."/>
            <person name="Heilman E.R."/>
            <person name="Heiman D."/>
            <person name="Hepburn T."/>
            <person name="Howarth C."/>
            <person name="Jen D."/>
            <person name="Larson L."/>
            <person name="Lewis B."/>
            <person name="Mehta T."/>
            <person name="Park D."/>
            <person name="Pearson M."/>
            <person name="Richards J."/>
            <person name="Rizzolo K."/>
            <person name="Roberts A."/>
            <person name="Ryan E."/>
            <person name="Saif S."/>
            <person name="Shea T."/>
            <person name="Shenoy N."/>
            <person name="Sisk P."/>
            <person name="Stolte C."/>
            <person name="Sykes S."/>
            <person name="Walk T."/>
            <person name="White J."/>
            <person name="Yu Q."/>
            <person name="Coleman M.L."/>
            <person name="Huang K.H."/>
            <person name="Weigele P.R."/>
            <person name="DeFrancesco A.S."/>
            <person name="Kern S.E."/>
            <person name="Thompson L.R."/>
            <person name="Fu R."/>
            <person name="Hombeck B."/>
            <person name="Chisholm S.W."/>
            <person name="Haas B."/>
            <person name="Nusbaum C."/>
            <person name="Birren B."/>
        </authorList>
    </citation>
    <scope>NUCLEOTIDE SEQUENCE [LARGE SCALE GENOMIC DNA]</scope>
    <source>
        <strain evidence="1">P-SSM2</strain>
    </source>
</reference>
<protein>
    <submittedName>
        <fullName evidence="1">Predicted protein</fullName>
    </submittedName>
</protein>
<organismHost>
    <name type="scientific">Prochlorococcus</name>
    <dbReference type="NCBI Taxonomy" id="1218"/>
</organismHost>
<accession>D1LVS1</accession>
<proteinExistence type="predicted"/>
<organism evidence="1 2">
    <name type="scientific">Prochlorococcus phage P-SSM2</name>
    <dbReference type="NCBI Taxonomy" id="268746"/>
    <lineage>
        <taxon>Viruses</taxon>
        <taxon>Duplodnaviria</taxon>
        <taxon>Heunggongvirae</taxon>
        <taxon>Uroviricota</taxon>
        <taxon>Caudoviricetes</taxon>
        <taxon>Pantevenvirales</taxon>
        <taxon>Kyanoviridae</taxon>
        <taxon>Salacisavirus</taxon>
        <taxon>Salacisavirus pssm2</taxon>
    </lineage>
</organism>
<evidence type="ECO:0000313" key="2">
    <source>
        <dbReference type="Proteomes" id="UP000013923"/>
    </source>
</evidence>
<gene>
    <name evidence="1" type="ORF">PCMG_00104</name>
</gene>